<keyword evidence="3" id="KW-1185">Reference proteome</keyword>
<reference evidence="2 3" key="1">
    <citation type="submission" date="2023-10" db="EMBL/GenBank/DDBJ databases">
        <title>Chromosome-scale genome assembly provides insights into flower coloration mechanisms of Canna indica.</title>
        <authorList>
            <person name="Li C."/>
        </authorList>
    </citation>
    <scope>NUCLEOTIDE SEQUENCE [LARGE SCALE GENOMIC DNA]</scope>
    <source>
        <tissue evidence="2">Flower</tissue>
    </source>
</reference>
<dbReference type="Proteomes" id="UP001327560">
    <property type="component" value="Chromosome 1"/>
</dbReference>
<organism evidence="2 3">
    <name type="scientific">Canna indica</name>
    <name type="common">Indian-shot</name>
    <dbReference type="NCBI Taxonomy" id="4628"/>
    <lineage>
        <taxon>Eukaryota</taxon>
        <taxon>Viridiplantae</taxon>
        <taxon>Streptophyta</taxon>
        <taxon>Embryophyta</taxon>
        <taxon>Tracheophyta</taxon>
        <taxon>Spermatophyta</taxon>
        <taxon>Magnoliopsida</taxon>
        <taxon>Liliopsida</taxon>
        <taxon>Zingiberales</taxon>
        <taxon>Cannaceae</taxon>
        <taxon>Canna</taxon>
    </lineage>
</organism>
<evidence type="ECO:0000313" key="3">
    <source>
        <dbReference type="Proteomes" id="UP001327560"/>
    </source>
</evidence>
<dbReference type="EMBL" id="CP136890">
    <property type="protein sequence ID" value="WOK94923.1"/>
    <property type="molecule type" value="Genomic_DNA"/>
</dbReference>
<sequence length="265" mass="29373">MQILHWLFKRPDDFSLAASSSCGLSSIVSQDKVKQRDLVVYNEVISCEEDEAEDDATFTIVLRRQNSRTCLYSTLRLRYLRSFFRDEVRMGHKAETANVGCKVLPICDAMSTASKCGDSGSDGSDKDAQKSERRRAVSRMKELLRWAAAAKSSKGGSSSKGWKALYFRQKAALKAEADESSSTSSKISFKWDVGSCSSASSAYSPHSLASTSRNDHMMVKNLSRLSVNLHSAETDANLLGSPKSEYYVRNGQWITTDSNFVVLEL</sequence>
<name>A0AAQ3JRH7_9LILI</name>
<feature type="compositionally biased region" description="Basic and acidic residues" evidence="1">
    <location>
        <begin position="123"/>
        <end position="134"/>
    </location>
</feature>
<dbReference type="PANTHER" id="PTHR36038">
    <property type="entry name" value="OS06G0102750 PROTEIN"/>
    <property type="match status" value="1"/>
</dbReference>
<evidence type="ECO:0000256" key="1">
    <source>
        <dbReference type="SAM" id="MobiDB-lite"/>
    </source>
</evidence>
<protein>
    <submittedName>
        <fullName evidence="2">Uncharacterized protein</fullName>
    </submittedName>
</protein>
<dbReference type="AlphaFoldDB" id="A0AAQ3JRH7"/>
<dbReference type="PANTHER" id="PTHR36038:SF3">
    <property type="entry name" value="OVATE FAMILY PROTEIN"/>
    <property type="match status" value="1"/>
</dbReference>
<evidence type="ECO:0000313" key="2">
    <source>
        <dbReference type="EMBL" id="WOK94923.1"/>
    </source>
</evidence>
<proteinExistence type="predicted"/>
<gene>
    <name evidence="2" type="ORF">Cni_G03628</name>
</gene>
<accession>A0AAQ3JRH7</accession>
<feature type="region of interest" description="Disordered" evidence="1">
    <location>
        <begin position="114"/>
        <end position="134"/>
    </location>
</feature>